<feature type="compositionally biased region" description="Basic and acidic residues" evidence="1">
    <location>
        <begin position="57"/>
        <end position="67"/>
    </location>
</feature>
<proteinExistence type="predicted"/>
<evidence type="ECO:0000313" key="4">
    <source>
        <dbReference type="Proteomes" id="UP000664288"/>
    </source>
</evidence>
<organism evidence="3 4">
    <name type="scientific">Jiella sonneratiae</name>
    <dbReference type="NCBI Taxonomy" id="2816856"/>
    <lineage>
        <taxon>Bacteria</taxon>
        <taxon>Pseudomonadati</taxon>
        <taxon>Pseudomonadota</taxon>
        <taxon>Alphaproteobacteria</taxon>
        <taxon>Hyphomicrobiales</taxon>
        <taxon>Aurantimonadaceae</taxon>
        <taxon>Jiella</taxon>
    </lineage>
</organism>
<keyword evidence="2" id="KW-1133">Transmembrane helix</keyword>
<keyword evidence="2" id="KW-0472">Membrane</keyword>
<evidence type="ECO:0000313" key="3">
    <source>
        <dbReference type="EMBL" id="MBO0902463.1"/>
    </source>
</evidence>
<feature type="compositionally biased region" description="Basic and acidic residues" evidence="1">
    <location>
        <begin position="1"/>
        <end position="12"/>
    </location>
</feature>
<dbReference type="Proteomes" id="UP000664288">
    <property type="component" value="Unassembled WGS sequence"/>
</dbReference>
<gene>
    <name evidence="3" type="ORF">J1C47_02315</name>
</gene>
<evidence type="ECO:0008006" key="5">
    <source>
        <dbReference type="Google" id="ProtNLM"/>
    </source>
</evidence>
<sequence length="245" mass="25692">MREHVESRHSQTEFHAASQRSSPAARTIDGAAKVTARRRTEAPFGDAREPSAFGRRAGGDASDRKSVTDQAAPASPDVRDAEAVEFSSERLLPASPVALGAGPAKRRMPGRIGLFVCAFAFGALLLPVFLVSFPEAPIAATATNAGGYPVELSTVSARVADHGAGRVLTVEGRITNPSRGDAAVPPLKIDFADRDTGLRSRTLQTSVARLSAGQSIEFVSMVALAEDSTGEVRVGFVDAAPEGRR</sequence>
<feature type="region of interest" description="Disordered" evidence="1">
    <location>
        <begin position="1"/>
        <end position="83"/>
    </location>
</feature>
<accession>A0ABS3IYH9</accession>
<evidence type="ECO:0000256" key="1">
    <source>
        <dbReference type="SAM" id="MobiDB-lite"/>
    </source>
</evidence>
<keyword evidence="2" id="KW-0812">Transmembrane</keyword>
<reference evidence="3 4" key="1">
    <citation type="submission" date="2021-03" db="EMBL/GenBank/DDBJ databases">
        <title>Whole genome sequence of Jiella sp. MQZ13P-4.</title>
        <authorList>
            <person name="Tuo L."/>
        </authorList>
    </citation>
    <scope>NUCLEOTIDE SEQUENCE [LARGE SCALE GENOMIC DNA]</scope>
    <source>
        <strain evidence="3 4">MQZ13P-4</strain>
    </source>
</reference>
<dbReference type="EMBL" id="JAFMPY010000003">
    <property type="protein sequence ID" value="MBO0902463.1"/>
    <property type="molecule type" value="Genomic_DNA"/>
</dbReference>
<comment type="caution">
    <text evidence="3">The sequence shown here is derived from an EMBL/GenBank/DDBJ whole genome shotgun (WGS) entry which is preliminary data.</text>
</comment>
<protein>
    <recommendedName>
        <fullName evidence="5">DUF3426 domain-containing protein</fullName>
    </recommendedName>
</protein>
<name>A0ABS3IYH9_9HYPH</name>
<keyword evidence="4" id="KW-1185">Reference proteome</keyword>
<dbReference type="RefSeq" id="WP_207349117.1">
    <property type="nucleotide sequence ID" value="NZ_JAFMPY010000003.1"/>
</dbReference>
<feature type="compositionally biased region" description="Basic and acidic residues" evidence="1">
    <location>
        <begin position="38"/>
        <end position="49"/>
    </location>
</feature>
<evidence type="ECO:0000256" key="2">
    <source>
        <dbReference type="SAM" id="Phobius"/>
    </source>
</evidence>
<feature type="transmembrane region" description="Helical" evidence="2">
    <location>
        <begin position="112"/>
        <end position="133"/>
    </location>
</feature>